<feature type="coiled-coil region" evidence="4">
    <location>
        <begin position="383"/>
        <end position="410"/>
    </location>
</feature>
<keyword evidence="7" id="KW-1185">Reference proteome</keyword>
<evidence type="ECO:0000256" key="2">
    <source>
        <dbReference type="ARBA" id="ARBA00022747"/>
    </source>
</evidence>
<dbReference type="OrthoDB" id="9795776at2"/>
<evidence type="ECO:0000313" key="6">
    <source>
        <dbReference type="EMBL" id="EUJ41869.1"/>
    </source>
</evidence>
<keyword evidence="6" id="KW-0378">Hydrolase</keyword>
<keyword evidence="3" id="KW-0238">DNA-binding</keyword>
<dbReference type="PANTHER" id="PTHR30408:SF12">
    <property type="entry name" value="TYPE I RESTRICTION ENZYME MJAVIII SPECIFICITY SUBUNIT"/>
    <property type="match status" value="1"/>
</dbReference>
<dbReference type="PANTHER" id="PTHR30408">
    <property type="entry name" value="TYPE-1 RESTRICTION ENZYME ECOKI SPECIFICITY PROTEIN"/>
    <property type="match status" value="1"/>
</dbReference>
<keyword evidence="6" id="KW-0255">Endonuclease</keyword>
<sequence>MANKITKQPEIRFKGFNNDWEQRKLSEVLKVSKEKNKDNGFDKNDVLSVSREYGTVNQIEYQGRSFAGADVSNYKVVKENDLIYTKSPLKGAPYGIFQNATINGIISPLYAVYHSTEIAYAPYVSIYLKNDNIATHYLSPLVSKGAKNTINVTDEGALEGKIFFPNVLEQRKISGFFKSLDDTIALQNCKLEEMQLYKKAMLQKMFPKNGEKVPEIRFDGFTDDWEQRKLGAISERVTRKNKDLESTLPLTISAQYGLVDQITYFNKQIASKDVSNYYLLEKGEFAYNKSYSKDYPWGAVKRLDNYDKGVLSTLYIVFKPTDVDSNFLVSYYDTDNWHREVSMRAAEGARNHGLLNITANDFFDTDLTIPTNNNEQQKIGAFFKSLDDAIALQNNKLNKLKEMKKALLQKMFV</sequence>
<dbReference type="InterPro" id="IPR052021">
    <property type="entry name" value="Type-I_RS_S_subunit"/>
</dbReference>
<dbReference type="STRING" id="1265861.BCAMP_01765"/>
<comment type="caution">
    <text evidence="6">The sequence shown here is derived from an EMBL/GenBank/DDBJ whole genome shotgun (WGS) entry which is preliminary data.</text>
</comment>
<comment type="similarity">
    <text evidence="1">Belongs to the type-I restriction system S methylase family.</text>
</comment>
<dbReference type="AlphaFoldDB" id="W7CQG6"/>
<dbReference type="SUPFAM" id="SSF116734">
    <property type="entry name" value="DNA methylase specificity domain"/>
    <property type="match status" value="2"/>
</dbReference>
<name>W7CQG6_9LIST</name>
<dbReference type="InterPro" id="IPR044946">
    <property type="entry name" value="Restrct_endonuc_typeI_TRD_sf"/>
</dbReference>
<evidence type="ECO:0000256" key="3">
    <source>
        <dbReference type="ARBA" id="ARBA00023125"/>
    </source>
</evidence>
<keyword evidence="2" id="KW-0680">Restriction system</keyword>
<keyword evidence="4" id="KW-0175">Coiled coil</keyword>
<dbReference type="EMBL" id="AODH01000006">
    <property type="protein sequence ID" value="EUJ41869.1"/>
    <property type="molecule type" value="Genomic_DNA"/>
</dbReference>
<feature type="domain" description="Type I restriction modification DNA specificity" evidence="5">
    <location>
        <begin position="275"/>
        <end position="401"/>
    </location>
</feature>
<evidence type="ECO:0000256" key="1">
    <source>
        <dbReference type="ARBA" id="ARBA00010923"/>
    </source>
</evidence>
<dbReference type="Pfam" id="PF01420">
    <property type="entry name" value="Methylase_S"/>
    <property type="match status" value="1"/>
</dbReference>
<proteinExistence type="inferred from homology"/>
<keyword evidence="6" id="KW-0540">Nuclease</keyword>
<dbReference type="Gene3D" id="3.90.220.20">
    <property type="entry name" value="DNA methylase specificity domains"/>
    <property type="match status" value="2"/>
</dbReference>
<dbReference type="GO" id="GO:0009307">
    <property type="term" value="P:DNA restriction-modification system"/>
    <property type="evidence" value="ECO:0007669"/>
    <property type="project" value="UniProtKB-KW"/>
</dbReference>
<dbReference type="RefSeq" id="WP_035313145.1">
    <property type="nucleotide sequence ID" value="NZ_AODH01000006.1"/>
</dbReference>
<reference evidence="6 7" key="1">
    <citation type="submission" date="2012-12" db="EMBL/GenBank/DDBJ databases">
        <title>Novel taxa of Listeriaceae from agricultural environments in the United States.</title>
        <authorList>
            <person name="den Bakker H.C."/>
            <person name="Allred A."/>
            <person name="Warchocki S."/>
            <person name="Wright E.M."/>
            <person name="Burrell A."/>
            <person name="Nightingale K.K."/>
            <person name="Kephart D."/>
            <person name="Wiedmann M."/>
        </authorList>
    </citation>
    <scope>NUCLEOTIDE SEQUENCE [LARGE SCALE GENOMIC DNA]</scope>
    <source>
        <strain evidence="6 7">FSL F6-1037</strain>
    </source>
</reference>
<protein>
    <submittedName>
        <fullName evidence="6">Restriction endonuclease S subunit</fullName>
    </submittedName>
</protein>
<evidence type="ECO:0000259" key="5">
    <source>
        <dbReference type="Pfam" id="PF01420"/>
    </source>
</evidence>
<gene>
    <name evidence="6" type="ORF">BCAMP_01765</name>
</gene>
<dbReference type="Proteomes" id="UP000019243">
    <property type="component" value="Unassembled WGS sequence"/>
</dbReference>
<accession>W7CQG6</accession>
<dbReference type="InterPro" id="IPR000055">
    <property type="entry name" value="Restrct_endonuc_typeI_TRD"/>
</dbReference>
<dbReference type="GO" id="GO:0004519">
    <property type="term" value="F:endonuclease activity"/>
    <property type="evidence" value="ECO:0007669"/>
    <property type="project" value="UniProtKB-KW"/>
</dbReference>
<dbReference type="PATRIC" id="fig|1265861.3.peg.341"/>
<organism evidence="6 7">
    <name type="scientific">Brochothrix campestris FSL F6-1037</name>
    <dbReference type="NCBI Taxonomy" id="1265861"/>
    <lineage>
        <taxon>Bacteria</taxon>
        <taxon>Bacillati</taxon>
        <taxon>Bacillota</taxon>
        <taxon>Bacilli</taxon>
        <taxon>Bacillales</taxon>
        <taxon>Listeriaceae</taxon>
        <taxon>Brochothrix</taxon>
    </lineage>
</organism>
<dbReference type="GO" id="GO:0003677">
    <property type="term" value="F:DNA binding"/>
    <property type="evidence" value="ECO:0007669"/>
    <property type="project" value="UniProtKB-KW"/>
</dbReference>
<evidence type="ECO:0000313" key="7">
    <source>
        <dbReference type="Proteomes" id="UP000019243"/>
    </source>
</evidence>
<evidence type="ECO:0000256" key="4">
    <source>
        <dbReference type="SAM" id="Coils"/>
    </source>
</evidence>